<feature type="region of interest" description="Disordered" evidence="1">
    <location>
        <begin position="45"/>
        <end position="81"/>
    </location>
</feature>
<gene>
    <name evidence="2" type="ORF">BKA67DRAFT_533503</name>
</gene>
<reference evidence="2" key="1">
    <citation type="journal article" date="2021" name="Nat. Commun.">
        <title>Genetic determinants of endophytism in the Arabidopsis root mycobiome.</title>
        <authorList>
            <person name="Mesny F."/>
            <person name="Miyauchi S."/>
            <person name="Thiergart T."/>
            <person name="Pickel B."/>
            <person name="Atanasova L."/>
            <person name="Karlsson M."/>
            <person name="Huettel B."/>
            <person name="Barry K.W."/>
            <person name="Haridas S."/>
            <person name="Chen C."/>
            <person name="Bauer D."/>
            <person name="Andreopoulos W."/>
            <person name="Pangilinan J."/>
            <person name="LaButti K."/>
            <person name="Riley R."/>
            <person name="Lipzen A."/>
            <person name="Clum A."/>
            <person name="Drula E."/>
            <person name="Henrissat B."/>
            <person name="Kohler A."/>
            <person name="Grigoriev I.V."/>
            <person name="Martin F.M."/>
            <person name="Hacquard S."/>
        </authorList>
    </citation>
    <scope>NUCLEOTIDE SEQUENCE</scope>
    <source>
        <strain evidence="2">MPI-SDFR-AT-0073</strain>
    </source>
</reference>
<evidence type="ECO:0000256" key="1">
    <source>
        <dbReference type="SAM" id="MobiDB-lite"/>
    </source>
</evidence>
<dbReference type="EMBL" id="JAGPXC010000002">
    <property type="protein sequence ID" value="KAH6658348.1"/>
    <property type="molecule type" value="Genomic_DNA"/>
</dbReference>
<dbReference type="Proteomes" id="UP000758603">
    <property type="component" value="Unassembled WGS sequence"/>
</dbReference>
<feature type="compositionally biased region" description="Acidic residues" evidence="1">
    <location>
        <begin position="356"/>
        <end position="373"/>
    </location>
</feature>
<name>A0A9P8UU16_9PEZI</name>
<sequence length="373" mass="41668">MNYFQTTNMMHSLMGAGTLDHASQAFSAMPIFDDFSRQQALQDSVRRMSRGSSNGYRPASSMRVVKPSSASNSPQAMQQRRRTLMNDGNIARRRQYALDQAILNHQIQGQTYEAYQEPVKRTSRPVSWHPSSHIPQQSQMQIQQMPQFDVSQYMMSSTTPYTDVDIYNGYQQFPPTPAVYSGQTSPISSFSPLSMPFMPTSQQPISHGMPADSYLWNTPTYINATPFCPSGSPDTTESFPAYANQSSMEWEAFAANGFNTCTAPPTPDNYQQEIIQPEAAMPTEEAIPYQPLDEPEEEEGEILVGMGLYDAPEKSETDPGLDHYRTTTSDLLGSTYRKGAGLKLEEAWEPPKDDESSNDEDDAEADDDDDDEA</sequence>
<feature type="compositionally biased region" description="Polar residues" evidence="1">
    <location>
        <begin position="68"/>
        <end position="78"/>
    </location>
</feature>
<dbReference type="GeneID" id="70128605"/>
<feature type="compositionally biased region" description="Basic and acidic residues" evidence="1">
    <location>
        <begin position="343"/>
        <end position="355"/>
    </location>
</feature>
<feature type="region of interest" description="Disordered" evidence="1">
    <location>
        <begin position="311"/>
        <end position="373"/>
    </location>
</feature>
<organism evidence="2 3">
    <name type="scientific">Truncatella angustata</name>
    <dbReference type="NCBI Taxonomy" id="152316"/>
    <lineage>
        <taxon>Eukaryota</taxon>
        <taxon>Fungi</taxon>
        <taxon>Dikarya</taxon>
        <taxon>Ascomycota</taxon>
        <taxon>Pezizomycotina</taxon>
        <taxon>Sordariomycetes</taxon>
        <taxon>Xylariomycetidae</taxon>
        <taxon>Amphisphaeriales</taxon>
        <taxon>Sporocadaceae</taxon>
        <taxon>Truncatella</taxon>
    </lineage>
</organism>
<dbReference type="RefSeq" id="XP_045962582.1">
    <property type="nucleotide sequence ID" value="XM_046099713.1"/>
</dbReference>
<evidence type="ECO:0000313" key="3">
    <source>
        <dbReference type="Proteomes" id="UP000758603"/>
    </source>
</evidence>
<feature type="compositionally biased region" description="Basic and acidic residues" evidence="1">
    <location>
        <begin position="311"/>
        <end position="325"/>
    </location>
</feature>
<protein>
    <submittedName>
        <fullName evidence="2">Uncharacterized protein</fullName>
    </submittedName>
</protein>
<keyword evidence="3" id="KW-1185">Reference proteome</keyword>
<dbReference type="AlphaFoldDB" id="A0A9P8UU16"/>
<accession>A0A9P8UU16</accession>
<comment type="caution">
    <text evidence="2">The sequence shown here is derived from an EMBL/GenBank/DDBJ whole genome shotgun (WGS) entry which is preliminary data.</text>
</comment>
<proteinExistence type="predicted"/>
<dbReference type="OrthoDB" id="5378435at2759"/>
<evidence type="ECO:0000313" key="2">
    <source>
        <dbReference type="EMBL" id="KAH6658348.1"/>
    </source>
</evidence>